<keyword evidence="4" id="KW-0689">Ribosomal protein</keyword>
<comment type="caution">
    <text evidence="8">The sequence shown here is derived from an EMBL/GenBank/DDBJ whole genome shotgun (WGS) entry which is preliminary data.</text>
</comment>
<dbReference type="PANTHER" id="PTHR12810:SF0">
    <property type="entry name" value="SMALL RIBOSOMAL SUBUNIT PROTEIN MS29"/>
    <property type="match status" value="1"/>
</dbReference>
<accession>A0A1Y3BUX9</accession>
<sequence length="133" mass="15758">MNNNRLKSLWNLSRFYRMSNTEIMVIQRRKFATVNLPVRDLSQAFFRTDVSNPAEHNDLHHGLFYRIPNDIANRLFLLGGFDKNQQEMLKVFQETAIMIRKPALEVIDYLRRTDFSKPPNSYMGQSDRVNHLL</sequence>
<dbReference type="PANTHER" id="PTHR12810">
    <property type="entry name" value="MITOCHONDRIAL 28S RIBOSOMAL PROTEIN S29"/>
    <property type="match status" value="1"/>
</dbReference>
<comment type="similarity">
    <text evidence="2">Belongs to the mitochondrion-specific ribosomal protein mS29 family.</text>
</comment>
<evidence type="ECO:0000256" key="1">
    <source>
        <dbReference type="ARBA" id="ARBA00004173"/>
    </source>
</evidence>
<dbReference type="GO" id="GO:0003735">
    <property type="term" value="F:structural constituent of ribosome"/>
    <property type="evidence" value="ECO:0007669"/>
    <property type="project" value="TreeGrafter"/>
</dbReference>
<comment type="subcellular location">
    <subcellularLocation>
        <location evidence="1">Mitochondrion</location>
    </subcellularLocation>
</comment>
<keyword evidence="9" id="KW-1185">Reference proteome</keyword>
<dbReference type="GO" id="GO:0005763">
    <property type="term" value="C:mitochondrial small ribosomal subunit"/>
    <property type="evidence" value="ECO:0007669"/>
    <property type="project" value="TreeGrafter"/>
</dbReference>
<keyword evidence="5" id="KW-0496">Mitochondrion</keyword>
<name>A0A1Y3BUX9_EURMA</name>
<dbReference type="AlphaFoldDB" id="A0A1Y3BUX9"/>
<dbReference type="Proteomes" id="UP000194236">
    <property type="component" value="Unassembled WGS sequence"/>
</dbReference>
<dbReference type="EMBL" id="MUJZ01002121">
    <property type="protein sequence ID" value="OTF83788.1"/>
    <property type="molecule type" value="Genomic_DNA"/>
</dbReference>
<evidence type="ECO:0000256" key="6">
    <source>
        <dbReference type="ARBA" id="ARBA00023274"/>
    </source>
</evidence>
<keyword evidence="3" id="KW-0809">Transit peptide</keyword>
<dbReference type="OrthoDB" id="274828at2759"/>
<evidence type="ECO:0000256" key="2">
    <source>
        <dbReference type="ARBA" id="ARBA00009863"/>
    </source>
</evidence>
<reference evidence="8 9" key="1">
    <citation type="submission" date="2017-03" db="EMBL/GenBank/DDBJ databases">
        <title>Genome Survey of Euroglyphus maynei.</title>
        <authorList>
            <person name="Arlian L.G."/>
            <person name="Morgan M.S."/>
            <person name="Rider S.D."/>
        </authorList>
    </citation>
    <scope>NUCLEOTIDE SEQUENCE [LARGE SCALE GENOMIC DNA]</scope>
    <source>
        <strain evidence="8">Arlian Lab</strain>
        <tissue evidence="8">Whole body</tissue>
    </source>
</reference>
<evidence type="ECO:0000256" key="3">
    <source>
        <dbReference type="ARBA" id="ARBA00022946"/>
    </source>
</evidence>
<evidence type="ECO:0000256" key="5">
    <source>
        <dbReference type="ARBA" id="ARBA00023128"/>
    </source>
</evidence>
<proteinExistence type="inferred from homology"/>
<keyword evidence="6" id="KW-0687">Ribonucleoprotein</keyword>
<protein>
    <recommendedName>
        <fullName evidence="7">Small ribosomal subunit protein mS29</fullName>
    </recommendedName>
</protein>
<dbReference type="InterPro" id="IPR019368">
    <property type="entry name" value="Ribosomal_mS29"/>
</dbReference>
<evidence type="ECO:0000256" key="7">
    <source>
        <dbReference type="ARBA" id="ARBA00035140"/>
    </source>
</evidence>
<organism evidence="8 9">
    <name type="scientific">Euroglyphus maynei</name>
    <name type="common">Mayne's house dust mite</name>
    <dbReference type="NCBI Taxonomy" id="6958"/>
    <lineage>
        <taxon>Eukaryota</taxon>
        <taxon>Metazoa</taxon>
        <taxon>Ecdysozoa</taxon>
        <taxon>Arthropoda</taxon>
        <taxon>Chelicerata</taxon>
        <taxon>Arachnida</taxon>
        <taxon>Acari</taxon>
        <taxon>Acariformes</taxon>
        <taxon>Sarcoptiformes</taxon>
        <taxon>Astigmata</taxon>
        <taxon>Psoroptidia</taxon>
        <taxon>Analgoidea</taxon>
        <taxon>Pyroglyphidae</taxon>
        <taxon>Pyroglyphinae</taxon>
        <taxon>Euroglyphus</taxon>
    </lineage>
</organism>
<evidence type="ECO:0000313" key="8">
    <source>
        <dbReference type="EMBL" id="OTF83788.1"/>
    </source>
</evidence>
<evidence type="ECO:0000256" key="4">
    <source>
        <dbReference type="ARBA" id="ARBA00022980"/>
    </source>
</evidence>
<evidence type="ECO:0000313" key="9">
    <source>
        <dbReference type="Proteomes" id="UP000194236"/>
    </source>
</evidence>
<gene>
    <name evidence="8" type="ORF">BLA29_001834</name>
</gene>